<dbReference type="Pfam" id="PF13193">
    <property type="entry name" value="AMP-binding_C"/>
    <property type="match status" value="1"/>
</dbReference>
<name>A0ABW3T7A7_9CAUL</name>
<feature type="domain" description="AMP-dependent synthetase/ligase" evidence="1">
    <location>
        <begin position="5"/>
        <end position="357"/>
    </location>
</feature>
<dbReference type="PANTHER" id="PTHR24096">
    <property type="entry name" value="LONG-CHAIN-FATTY-ACID--COA LIGASE"/>
    <property type="match status" value="1"/>
</dbReference>
<dbReference type="InterPro" id="IPR000873">
    <property type="entry name" value="AMP-dep_synth/lig_dom"/>
</dbReference>
<evidence type="ECO:0000259" key="2">
    <source>
        <dbReference type="Pfam" id="PF13193"/>
    </source>
</evidence>
<dbReference type="PROSITE" id="PS00455">
    <property type="entry name" value="AMP_BINDING"/>
    <property type="match status" value="1"/>
</dbReference>
<dbReference type="RefSeq" id="WP_377354825.1">
    <property type="nucleotide sequence ID" value="NZ_JBHTLQ010000090.1"/>
</dbReference>
<dbReference type="Gene3D" id="3.40.50.12780">
    <property type="entry name" value="N-terminal domain of ligase-like"/>
    <property type="match status" value="1"/>
</dbReference>
<feature type="domain" description="AMP-binding enzyme C-terminal" evidence="2">
    <location>
        <begin position="415"/>
        <end position="493"/>
    </location>
</feature>
<reference evidence="4" key="1">
    <citation type="journal article" date="2019" name="Int. J. Syst. Evol. Microbiol.">
        <title>The Global Catalogue of Microorganisms (GCM) 10K type strain sequencing project: providing services to taxonomists for standard genome sequencing and annotation.</title>
        <authorList>
            <consortium name="The Broad Institute Genomics Platform"/>
            <consortium name="The Broad Institute Genome Sequencing Center for Infectious Disease"/>
            <person name="Wu L."/>
            <person name="Ma J."/>
        </authorList>
    </citation>
    <scope>NUCLEOTIDE SEQUENCE [LARGE SCALE GENOMIC DNA]</scope>
    <source>
        <strain evidence="4">CCUG 55074</strain>
    </source>
</reference>
<keyword evidence="4" id="KW-1185">Reference proteome</keyword>
<evidence type="ECO:0000313" key="3">
    <source>
        <dbReference type="EMBL" id="MFD1192908.1"/>
    </source>
</evidence>
<dbReference type="Gene3D" id="3.30.300.30">
    <property type="match status" value="1"/>
</dbReference>
<proteinExistence type="predicted"/>
<dbReference type="PANTHER" id="PTHR24096:SF323">
    <property type="entry name" value="BLR3536 PROTEIN"/>
    <property type="match status" value="1"/>
</dbReference>
<sequence length="512" mass="56097">MHPATHAKTHPDRAAYIMAGTGETVTYRELDERSNQGAQLFRSLGLKPGDVIAILLENHPRYFEVAWAAQRAGLYYTCISSKLTAGEVEYIVGDCGAQLLITSQGVGPVVDELPPLLKGVKLYMVGEPKAPYESFETARAGFPTTPIADETAGSDMLYSSGTTGRPKGIKPPLTGGAIDEPTSLAMMANQVFGFPLDGIYLSPAPLYHAAPLRWTMGMQRLGGTVVVMEKFDAEDALRLIEKYKINCGQFVPTHFVRMLKLPEDVRARYDISSMQSAVHAAAPCPVPVKEQMIAWWGPVIHEYYAGTEGNGFCYISSAEWLTHKGSVGRCLTAELRICDENGEAVPPRTEGVVHFAGGPPLSYHNAPEKVAENTNQHGWTTLGDVGWVDEEGYLYLTDRKSFMIISGGVNIYPQELENLLITHPKVADAAVVGAPHEEMGEQVVAVIQPANWAEAGDALAAELMAFCREHLSHVKSPRKIDFMEELPRHPTGKLYKRLIRDAYWGKEGSKIV</sequence>
<dbReference type="InterPro" id="IPR042099">
    <property type="entry name" value="ANL_N_sf"/>
</dbReference>
<dbReference type="EMBL" id="JBHTLQ010000090">
    <property type="protein sequence ID" value="MFD1192908.1"/>
    <property type="molecule type" value="Genomic_DNA"/>
</dbReference>
<protein>
    <submittedName>
        <fullName evidence="3">Acyl-CoA synthetase</fullName>
    </submittedName>
</protein>
<dbReference type="CDD" id="cd05929">
    <property type="entry name" value="BACL_like"/>
    <property type="match status" value="1"/>
</dbReference>
<dbReference type="InterPro" id="IPR045851">
    <property type="entry name" value="AMP-bd_C_sf"/>
</dbReference>
<dbReference type="Proteomes" id="UP001597216">
    <property type="component" value="Unassembled WGS sequence"/>
</dbReference>
<organism evidence="3 4">
    <name type="scientific">Phenylobacterium conjunctum</name>
    <dbReference type="NCBI Taxonomy" id="1298959"/>
    <lineage>
        <taxon>Bacteria</taxon>
        <taxon>Pseudomonadati</taxon>
        <taxon>Pseudomonadota</taxon>
        <taxon>Alphaproteobacteria</taxon>
        <taxon>Caulobacterales</taxon>
        <taxon>Caulobacteraceae</taxon>
        <taxon>Phenylobacterium</taxon>
    </lineage>
</organism>
<evidence type="ECO:0000313" key="4">
    <source>
        <dbReference type="Proteomes" id="UP001597216"/>
    </source>
</evidence>
<dbReference type="SUPFAM" id="SSF56801">
    <property type="entry name" value="Acetyl-CoA synthetase-like"/>
    <property type="match status" value="1"/>
</dbReference>
<comment type="caution">
    <text evidence="3">The sequence shown here is derived from an EMBL/GenBank/DDBJ whole genome shotgun (WGS) entry which is preliminary data.</text>
</comment>
<dbReference type="InterPro" id="IPR025110">
    <property type="entry name" value="AMP-bd_C"/>
</dbReference>
<dbReference type="Pfam" id="PF00501">
    <property type="entry name" value="AMP-binding"/>
    <property type="match status" value="1"/>
</dbReference>
<evidence type="ECO:0000259" key="1">
    <source>
        <dbReference type="Pfam" id="PF00501"/>
    </source>
</evidence>
<accession>A0ABW3T7A7</accession>
<gene>
    <name evidence="3" type="ORF">ACFQ27_20125</name>
</gene>
<dbReference type="InterPro" id="IPR020845">
    <property type="entry name" value="AMP-binding_CS"/>
</dbReference>